<dbReference type="Gene3D" id="3.30.465.10">
    <property type="match status" value="1"/>
</dbReference>
<evidence type="ECO:0000256" key="5">
    <source>
        <dbReference type="ARBA" id="ARBA00023014"/>
    </source>
</evidence>
<dbReference type="InterPro" id="IPR006094">
    <property type="entry name" value="Oxid_FAD_bind_N"/>
</dbReference>
<keyword evidence="1" id="KW-0285">Flavoprotein</keyword>
<dbReference type="Pfam" id="PF02754">
    <property type="entry name" value="CCG"/>
    <property type="match status" value="2"/>
</dbReference>
<name>A0ABN1BPM8_9BURK</name>
<dbReference type="Gene3D" id="3.30.70.2740">
    <property type="match status" value="1"/>
</dbReference>
<dbReference type="PROSITE" id="PS00198">
    <property type="entry name" value="4FE4S_FER_1"/>
    <property type="match status" value="1"/>
</dbReference>
<evidence type="ECO:0000256" key="1">
    <source>
        <dbReference type="ARBA" id="ARBA00022630"/>
    </source>
</evidence>
<keyword evidence="3" id="KW-0274">FAD</keyword>
<keyword evidence="4" id="KW-0408">Iron</keyword>
<dbReference type="InterPro" id="IPR051914">
    <property type="entry name" value="FAD-linked_OxidoTrans_Type4"/>
</dbReference>
<dbReference type="InterPro" id="IPR021817">
    <property type="entry name" value="DUF3400"/>
</dbReference>
<dbReference type="RefSeq" id="WP_132979112.1">
    <property type="nucleotide sequence ID" value="NZ_BAAAEN010000005.1"/>
</dbReference>
<evidence type="ECO:0000313" key="8">
    <source>
        <dbReference type="Proteomes" id="UP001501706"/>
    </source>
</evidence>
<dbReference type="Proteomes" id="UP001501706">
    <property type="component" value="Unassembled WGS sequence"/>
</dbReference>
<accession>A0ABN1BPM8</accession>
<keyword evidence="8" id="KW-1185">Reference proteome</keyword>
<reference evidence="7 8" key="1">
    <citation type="journal article" date="2019" name="Int. J. Syst. Evol. Microbiol.">
        <title>The Global Catalogue of Microorganisms (GCM) 10K type strain sequencing project: providing services to taxonomists for standard genome sequencing and annotation.</title>
        <authorList>
            <consortium name="The Broad Institute Genomics Platform"/>
            <consortium name="The Broad Institute Genome Sequencing Center for Infectious Disease"/>
            <person name="Wu L."/>
            <person name="Ma J."/>
        </authorList>
    </citation>
    <scope>NUCLEOTIDE SEQUENCE [LARGE SCALE GENOMIC DNA]</scope>
    <source>
        <strain evidence="7 8">JCM 14330</strain>
    </source>
</reference>
<evidence type="ECO:0000313" key="7">
    <source>
        <dbReference type="EMBL" id="GAA0502243.1"/>
    </source>
</evidence>
<protein>
    <submittedName>
        <fullName evidence="7">FAD/FMN-binding oxidoreductase</fullName>
    </submittedName>
</protein>
<dbReference type="Pfam" id="PF11880">
    <property type="entry name" value="DUF3400"/>
    <property type="match status" value="1"/>
</dbReference>
<dbReference type="EMBL" id="BAAAEN010000005">
    <property type="protein sequence ID" value="GAA0502243.1"/>
    <property type="molecule type" value="Genomic_DNA"/>
</dbReference>
<gene>
    <name evidence="7" type="ORF">GCM10009097_18860</name>
</gene>
<keyword evidence="2" id="KW-0479">Metal-binding</keyword>
<evidence type="ECO:0000256" key="2">
    <source>
        <dbReference type="ARBA" id="ARBA00022723"/>
    </source>
</evidence>
<dbReference type="Gene3D" id="1.10.1060.10">
    <property type="entry name" value="Alpha-helical ferredoxin"/>
    <property type="match status" value="1"/>
</dbReference>
<evidence type="ECO:0000256" key="3">
    <source>
        <dbReference type="ARBA" id="ARBA00022827"/>
    </source>
</evidence>
<dbReference type="InterPro" id="IPR016166">
    <property type="entry name" value="FAD-bd_PCMH"/>
</dbReference>
<dbReference type="InterPro" id="IPR009051">
    <property type="entry name" value="Helical_ferredxn"/>
</dbReference>
<dbReference type="Pfam" id="PF02913">
    <property type="entry name" value="FAD-oxidase_C"/>
    <property type="match status" value="2"/>
</dbReference>
<dbReference type="InterPro" id="IPR017900">
    <property type="entry name" value="4Fe4S_Fe_S_CS"/>
</dbReference>
<keyword evidence="5" id="KW-0411">Iron-sulfur</keyword>
<dbReference type="Pfam" id="PF13183">
    <property type="entry name" value="Fer4_8"/>
    <property type="match status" value="1"/>
</dbReference>
<dbReference type="InterPro" id="IPR022153">
    <property type="entry name" value="DUF3683"/>
</dbReference>
<sequence length="1309" mass="146124">MNAPLPIALAPAHAPTRLREIPYNYTSFSDREIVQRLLGSQAWDMLCDLRGERRTGRSARMLYEVLGDIWVVRRNPYLQDDLLDNPKRRGLLVEALNHRLREVERRREPDDAERDGKVGRLLDMARSAVRAFEQEFNETAELRRRVQKVLGRATARDNIKFDGLSRVSHVTDATDWRVEFPFVVLTPDSEDEIAALVRGCIELGLTIIPRGGGTGYTGGAVPLTWKSAVINTEKLETLGDVTVGPLPGVDREVATVFTGAGVVTKRVADAADKAGYVFAVDPTSAEASCVGGNVAMNAGGKKAVLWGTALDNLAWWRMVDPEGNWLEVTRLEHNLGKIHDVPVARFELKWFDGMGKPGERLLRAETLEINGRVFRKEGLGKDVTDKFLAGLPGVQKEGTDGLITSARWVLHRMPKHVRTVCMEFFGQARDAIPSIVEVKAYLDGEGRARGAILAGLEHLDERYLRAVGYATKSKRGTLPKMVLIGDIVGDDEDAVAVAASEVVRLANTRHGEGFVAVSAEARKKFWLDRSRTAAIARHTNAFKINEDVVIPLPRMGEYTDEIERINIELSTRNKLRLIDRLAEFFDGELPVGKSEDGEGEKLSREEILGDRAVQALELLESVRERWNWILRSMDLPLADTLGEFARIGLGQLLPALQERLQVQPTARVFDVVQDRTVRVSWKAELKAPLSRIFSGQACAPILVRAQEIHDKELKGRVFVALHMHAGDGNVHTNIPVNSDNYEMLQEANEAVARIMDVARSLDGVISGEHGIGITKYEFLSEAELAPFQDYKRRIDPHNRFNAGKLMPGGDLRHAYTPSFNLLGHESLIMQQSDIGAISHAIKDCLRCGKCKPVCATHVPRANLLYSPRNKILATSLLVEAFLYEEQTRRGISIKHWEEFEDVADHCTVCHKCEKPCPVDIDFGDVSMNMRSLLRRMGRKSFNPGTAAAMFFLNAKDPRTINATRKAMVDVGYKAQRLAHDVLAKFARKQTEHPPATVGKPPMREQVVHFVNKKMPGNLPKQGARKLLDIEDAKYIPIIRNPRATSADTEAVFYFPGCGSERLFSQVGLATQAMLWHAGVQTVLPPGYLCCGYPQRGNGMDDKAQKIITDNRVLFHRMSNTLNYLDIKTVVVSCGTCYDQLAGYEFEKIFPGCRLIDIHEYLLEKGVKLEGVTGARYMYHDPCHTPMKLQDPMKTVRALVGEGVDKSDRCCGESGTLAVTRPDISTQIRFRKEEELRKGADKLRADGFQGDVKVLTSCPSCLQGLSRYNDDANLDADYIVVEIARHVLGQQWMEDYVRRANDGGIERVLL</sequence>
<proteinExistence type="predicted"/>
<dbReference type="PANTHER" id="PTHR42934:SF2">
    <property type="entry name" value="GLYCOLATE OXIDASE SUBUNIT GLCD"/>
    <property type="match status" value="1"/>
</dbReference>
<dbReference type="InterPro" id="IPR004017">
    <property type="entry name" value="Cys_rich_dom"/>
</dbReference>
<dbReference type="SUPFAM" id="SSF46548">
    <property type="entry name" value="alpha-helical ferredoxin"/>
    <property type="match status" value="1"/>
</dbReference>
<dbReference type="InterPro" id="IPR016169">
    <property type="entry name" value="FAD-bd_PCMH_sub2"/>
</dbReference>
<dbReference type="SUPFAM" id="SSF55103">
    <property type="entry name" value="FAD-linked oxidases, C-terminal domain"/>
    <property type="match status" value="1"/>
</dbReference>
<organism evidence="7 8">
    <name type="scientific">Pigmentiphaga daeguensis</name>
    <dbReference type="NCBI Taxonomy" id="414049"/>
    <lineage>
        <taxon>Bacteria</taxon>
        <taxon>Pseudomonadati</taxon>
        <taxon>Pseudomonadota</taxon>
        <taxon>Betaproteobacteria</taxon>
        <taxon>Burkholderiales</taxon>
        <taxon>Alcaligenaceae</taxon>
        <taxon>Pigmentiphaga</taxon>
    </lineage>
</organism>
<feature type="domain" description="FAD-binding PCMH-type" evidence="6">
    <location>
        <begin position="177"/>
        <end position="413"/>
    </location>
</feature>
<evidence type="ECO:0000256" key="4">
    <source>
        <dbReference type="ARBA" id="ARBA00023004"/>
    </source>
</evidence>
<dbReference type="InterPro" id="IPR016164">
    <property type="entry name" value="FAD-linked_Oxase-like_C"/>
</dbReference>
<dbReference type="PANTHER" id="PTHR42934">
    <property type="entry name" value="GLYCOLATE OXIDASE SUBUNIT GLCD"/>
    <property type="match status" value="1"/>
</dbReference>
<dbReference type="InterPro" id="IPR004113">
    <property type="entry name" value="FAD-bd_oxidored_4_C"/>
</dbReference>
<evidence type="ECO:0000259" key="6">
    <source>
        <dbReference type="PROSITE" id="PS51387"/>
    </source>
</evidence>
<dbReference type="InterPro" id="IPR017896">
    <property type="entry name" value="4Fe4S_Fe-S-bd"/>
</dbReference>
<dbReference type="InterPro" id="IPR036318">
    <property type="entry name" value="FAD-bd_PCMH-like_sf"/>
</dbReference>
<dbReference type="Pfam" id="PF01565">
    <property type="entry name" value="FAD_binding_4"/>
    <property type="match status" value="1"/>
</dbReference>
<comment type="caution">
    <text evidence="7">The sequence shown here is derived from an EMBL/GenBank/DDBJ whole genome shotgun (WGS) entry which is preliminary data.</text>
</comment>
<dbReference type="Pfam" id="PF12447">
    <property type="entry name" value="DUF3683"/>
    <property type="match status" value="1"/>
</dbReference>
<dbReference type="PROSITE" id="PS51387">
    <property type="entry name" value="FAD_PCMH"/>
    <property type="match status" value="1"/>
</dbReference>
<dbReference type="SUPFAM" id="SSF56176">
    <property type="entry name" value="FAD-binding/transporter-associated domain-like"/>
    <property type="match status" value="1"/>
</dbReference>